<accession>A0A7J6JBW6</accession>
<comment type="caution">
    <text evidence="3">The sequence shown here is derived from an EMBL/GenBank/DDBJ whole genome shotgun (WGS) entry which is preliminary data.</text>
</comment>
<feature type="compositionally biased region" description="Low complexity" evidence="1">
    <location>
        <begin position="141"/>
        <end position="161"/>
    </location>
</feature>
<keyword evidence="4" id="KW-1185">Reference proteome</keyword>
<dbReference type="Proteomes" id="UP000011096">
    <property type="component" value="Unassembled WGS sequence"/>
</dbReference>
<dbReference type="InParanoid" id="A0A7J6JBW6"/>
<reference evidence="3 4" key="1">
    <citation type="submission" date="2012-08" db="EMBL/GenBank/DDBJ databases">
        <authorList>
            <person name="Gan P.H.P."/>
            <person name="Ikeda K."/>
            <person name="Irieda H."/>
            <person name="Narusaka M."/>
            <person name="O'Connell R.J."/>
            <person name="Narusaka Y."/>
            <person name="Takano Y."/>
            <person name="Kubo Y."/>
            <person name="Shirasu K."/>
        </authorList>
    </citation>
    <scope>NUCLEOTIDE SEQUENCE [LARGE SCALE GENOMIC DNA]</scope>
    <source>
        <strain evidence="3 4">Nara gc5</strain>
    </source>
</reference>
<evidence type="ECO:0000313" key="3">
    <source>
        <dbReference type="EMBL" id="KAF4487518.1"/>
    </source>
</evidence>
<dbReference type="OrthoDB" id="3942074at2759"/>
<evidence type="ECO:0000256" key="1">
    <source>
        <dbReference type="SAM" id="MobiDB-lite"/>
    </source>
</evidence>
<proteinExistence type="predicted"/>
<keyword evidence="2" id="KW-0732">Signal</keyword>
<evidence type="ECO:0008006" key="5">
    <source>
        <dbReference type="Google" id="ProtNLM"/>
    </source>
</evidence>
<dbReference type="EMBL" id="ANPB02000003">
    <property type="protein sequence ID" value="KAF4487518.1"/>
    <property type="molecule type" value="Genomic_DNA"/>
</dbReference>
<name>A0A7J6JBW6_COLFN</name>
<organism evidence="3 4">
    <name type="scientific">Colletotrichum fructicola (strain Nara gc5)</name>
    <name type="common">Anthracnose fungus</name>
    <name type="synonym">Colletotrichum gloeosporioides (strain Nara gc5)</name>
    <dbReference type="NCBI Taxonomy" id="1213859"/>
    <lineage>
        <taxon>Eukaryota</taxon>
        <taxon>Fungi</taxon>
        <taxon>Dikarya</taxon>
        <taxon>Ascomycota</taxon>
        <taxon>Pezizomycotina</taxon>
        <taxon>Sordariomycetes</taxon>
        <taxon>Hypocreomycetidae</taxon>
        <taxon>Glomerellales</taxon>
        <taxon>Glomerellaceae</taxon>
        <taxon>Colletotrichum</taxon>
        <taxon>Colletotrichum gloeosporioides species complex</taxon>
    </lineage>
</organism>
<feature type="chain" id="PRO_5029814127" description="Siderophore biosynthesis protein" evidence="2">
    <location>
        <begin position="18"/>
        <end position="202"/>
    </location>
</feature>
<dbReference type="GeneID" id="43613655"/>
<reference evidence="3 4" key="2">
    <citation type="submission" date="2020-04" db="EMBL/GenBank/DDBJ databases">
        <title>Genome sequencing and assembly of multiple isolates from the Colletotrichum gloeosporioides species complex.</title>
        <authorList>
            <person name="Gan P."/>
            <person name="Shirasu K."/>
        </authorList>
    </citation>
    <scope>NUCLEOTIDE SEQUENCE [LARGE SCALE GENOMIC DNA]</scope>
    <source>
        <strain evidence="3 4">Nara gc5</strain>
    </source>
</reference>
<dbReference type="RefSeq" id="XP_031892928.1">
    <property type="nucleotide sequence ID" value="XM_032029576.1"/>
</dbReference>
<feature type="region of interest" description="Disordered" evidence="1">
    <location>
        <begin position="119"/>
        <end position="184"/>
    </location>
</feature>
<evidence type="ECO:0000256" key="2">
    <source>
        <dbReference type="SAM" id="SignalP"/>
    </source>
</evidence>
<sequence length="202" mass="19517">MSRYILPVVAAAGLALAKTDIDGCTSFTSTVTVRTEIGYGNTYETVIWYVPDTLEICRGVDCGGGRAPPRKVPGCPMYSGTETVTASFLSTDPAAPVSTVVTVTPTKTSTVALVTVTSTESGATEAGASETGSSPSASGGSVEATTVPTTSVSVATETTGGSATGTGSGAAASGTETPAGAGPTARAGVAAALGVAAAVALL</sequence>
<gene>
    <name evidence="3" type="ORF">CGGC5_v004895</name>
</gene>
<feature type="compositionally biased region" description="Polar residues" evidence="1">
    <location>
        <begin position="130"/>
        <end position="139"/>
    </location>
</feature>
<dbReference type="AlphaFoldDB" id="A0A7J6JBW6"/>
<evidence type="ECO:0000313" key="4">
    <source>
        <dbReference type="Proteomes" id="UP000011096"/>
    </source>
</evidence>
<feature type="compositionally biased region" description="Low complexity" evidence="1">
    <location>
        <begin position="169"/>
        <end position="184"/>
    </location>
</feature>
<feature type="signal peptide" evidence="2">
    <location>
        <begin position="1"/>
        <end position="17"/>
    </location>
</feature>
<protein>
    <recommendedName>
        <fullName evidence="5">Siderophore biosynthesis protein</fullName>
    </recommendedName>
</protein>